<reference evidence="4 6" key="2">
    <citation type="submission" date="2020-02" db="EMBL/GenBank/DDBJ databases">
        <title>Genome sequence of Parvularcula flava strain NH6-79.</title>
        <authorList>
            <person name="Abdul Karim M.H."/>
            <person name="Lam M.Q."/>
            <person name="Chen S.J."/>
            <person name="Yahya A."/>
            <person name="Shahir S."/>
            <person name="Shamsir M.S."/>
            <person name="Chong C.S."/>
        </authorList>
    </citation>
    <scope>NUCLEOTIDE SEQUENCE [LARGE SCALE GENOMIC DNA]</scope>
    <source>
        <strain evidence="4 6">NH6-79</strain>
    </source>
</reference>
<dbReference type="InterPro" id="IPR012338">
    <property type="entry name" value="Beta-lactam/transpept-like"/>
</dbReference>
<feature type="signal peptide" evidence="1">
    <location>
        <begin position="1"/>
        <end position="24"/>
    </location>
</feature>
<dbReference type="AlphaFoldDB" id="A0A8J3A4Y7"/>
<accession>A0A8J3A4Y7</accession>
<evidence type="ECO:0000259" key="2">
    <source>
        <dbReference type="Pfam" id="PF00144"/>
    </source>
</evidence>
<dbReference type="Gene3D" id="3.40.710.10">
    <property type="entry name" value="DD-peptidase/beta-lactamase superfamily"/>
    <property type="match status" value="1"/>
</dbReference>
<comment type="caution">
    <text evidence="3">The sequence shown here is derived from an EMBL/GenBank/DDBJ whole genome shotgun (WGS) entry which is preliminary data.</text>
</comment>
<dbReference type="Proteomes" id="UP000818603">
    <property type="component" value="Unassembled WGS sequence"/>
</dbReference>
<dbReference type="PANTHER" id="PTHR43283:SF3">
    <property type="entry name" value="BETA-LACTAMASE FAMILY PROTEIN (AFU_ORTHOLOGUE AFUA_5G07500)"/>
    <property type="match status" value="1"/>
</dbReference>
<dbReference type="InterPro" id="IPR050789">
    <property type="entry name" value="Diverse_Enzym_Activities"/>
</dbReference>
<dbReference type="GO" id="GO:0016787">
    <property type="term" value="F:hydrolase activity"/>
    <property type="evidence" value="ECO:0007669"/>
    <property type="project" value="UniProtKB-KW"/>
</dbReference>
<dbReference type="InterPro" id="IPR001466">
    <property type="entry name" value="Beta-lactam-related"/>
</dbReference>
<dbReference type="RefSeq" id="WP_166426266.1">
    <property type="nucleotide sequence ID" value="NZ_BMGZ01000001.1"/>
</dbReference>
<evidence type="ECO:0000313" key="5">
    <source>
        <dbReference type="Proteomes" id="UP000621856"/>
    </source>
</evidence>
<dbReference type="SUPFAM" id="SSF56601">
    <property type="entry name" value="beta-lactamase/transpeptidase-like"/>
    <property type="match status" value="1"/>
</dbReference>
<dbReference type="EMBL" id="BMGZ01000001">
    <property type="protein sequence ID" value="GGH92595.1"/>
    <property type="molecule type" value="Genomic_DNA"/>
</dbReference>
<keyword evidence="6" id="KW-1185">Reference proteome</keyword>
<dbReference type="EMBL" id="VCJR02000001">
    <property type="protein sequence ID" value="NHK26522.1"/>
    <property type="molecule type" value="Genomic_DNA"/>
</dbReference>
<keyword evidence="1" id="KW-0732">Signal</keyword>
<proteinExistence type="predicted"/>
<evidence type="ECO:0000313" key="6">
    <source>
        <dbReference type="Proteomes" id="UP000818603"/>
    </source>
</evidence>
<feature type="domain" description="Beta-lactamase-related" evidence="2">
    <location>
        <begin position="61"/>
        <end position="416"/>
    </location>
</feature>
<gene>
    <name evidence="4" type="ORF">FF098_001215</name>
    <name evidence="3" type="ORF">GCM10011355_02460</name>
</gene>
<name>A0A8J3A4Y7_9PROT</name>
<protein>
    <submittedName>
        <fullName evidence="4">Beta-lactamase family protein</fullName>
    </submittedName>
    <submittedName>
        <fullName evidence="3">Serine hydrolase</fullName>
    </submittedName>
</protein>
<dbReference type="Proteomes" id="UP000621856">
    <property type="component" value="Unassembled WGS sequence"/>
</dbReference>
<dbReference type="Pfam" id="PF00144">
    <property type="entry name" value="Beta-lactamase"/>
    <property type="match status" value="1"/>
</dbReference>
<feature type="chain" id="PRO_5035156221" evidence="1">
    <location>
        <begin position="25"/>
        <end position="428"/>
    </location>
</feature>
<evidence type="ECO:0000313" key="4">
    <source>
        <dbReference type="EMBL" id="NHK26522.1"/>
    </source>
</evidence>
<sequence>MTLLTPSRLALIAALSFAATPALAQEKSWQLPDDSAVDAVVDGYVDNGSLPFLYVRLEDASGDVVYEHSARNSDLVSQPVDGDTWLRVWSMSKIITISAALDMIEDGLLKFDDPVTDYIPEFSDLTVATGPNGENLAEMAGQAWGDEAVRETLQTMPCPLPTVPVETVMTVRDLLNHKGGFYYTFQPTECLNAVMGEQEIGAAQNSDELIADLAALPLIRQPGEGYYYGMNTTVLGLVMERAAGQSLQEIVRERITGPLGIETLRYGLPEGEEMLPRFTGNGGELKVTDPAALDIYRTPPQGYDPDVPLYLGGEGMIGTTAAYADFLHMLLGRGAVGETRILDEITIEGLTSPHTQIVSEENYNGYNLGVNDGVWTGGGYEGTYFWIDTERELIGLVMSQVHNRPAAGNDVNDVVRDAIYDQLEQIDR</sequence>
<reference evidence="3" key="3">
    <citation type="submission" date="2020-09" db="EMBL/GenBank/DDBJ databases">
        <authorList>
            <person name="Sun Q."/>
            <person name="Zhou Y."/>
        </authorList>
    </citation>
    <scope>NUCLEOTIDE SEQUENCE</scope>
    <source>
        <strain evidence="3">CGMCC 1.14984</strain>
    </source>
</reference>
<evidence type="ECO:0000313" key="3">
    <source>
        <dbReference type="EMBL" id="GGH92595.1"/>
    </source>
</evidence>
<keyword evidence="3" id="KW-0378">Hydrolase</keyword>
<evidence type="ECO:0000256" key="1">
    <source>
        <dbReference type="SAM" id="SignalP"/>
    </source>
</evidence>
<dbReference type="PANTHER" id="PTHR43283">
    <property type="entry name" value="BETA-LACTAMASE-RELATED"/>
    <property type="match status" value="1"/>
</dbReference>
<organism evidence="3 5">
    <name type="scientific">Aquisalinus luteolus</name>
    <dbReference type="NCBI Taxonomy" id="1566827"/>
    <lineage>
        <taxon>Bacteria</taxon>
        <taxon>Pseudomonadati</taxon>
        <taxon>Pseudomonadota</taxon>
        <taxon>Alphaproteobacteria</taxon>
        <taxon>Parvularculales</taxon>
        <taxon>Parvularculaceae</taxon>
        <taxon>Aquisalinus</taxon>
    </lineage>
</organism>
<reference evidence="3" key="1">
    <citation type="journal article" date="2014" name="Int. J. Syst. Evol. Microbiol.">
        <title>Complete genome sequence of Corynebacterium casei LMG S-19264T (=DSM 44701T), isolated from a smear-ripened cheese.</title>
        <authorList>
            <consortium name="US DOE Joint Genome Institute (JGI-PGF)"/>
            <person name="Walter F."/>
            <person name="Albersmeier A."/>
            <person name="Kalinowski J."/>
            <person name="Ruckert C."/>
        </authorList>
    </citation>
    <scope>NUCLEOTIDE SEQUENCE</scope>
    <source>
        <strain evidence="3">CGMCC 1.14984</strain>
    </source>
</reference>